<keyword evidence="1" id="KW-0238">DNA-binding</keyword>
<evidence type="ECO:0000313" key="4">
    <source>
        <dbReference type="Proteomes" id="UP001241758"/>
    </source>
</evidence>
<evidence type="ECO:0000259" key="2">
    <source>
        <dbReference type="PROSITE" id="PS50937"/>
    </source>
</evidence>
<dbReference type="PRINTS" id="PR00040">
    <property type="entry name" value="HTHMERR"/>
</dbReference>
<dbReference type="EMBL" id="JASCTH010000047">
    <property type="protein sequence ID" value="MDI6105533.1"/>
    <property type="molecule type" value="Genomic_DNA"/>
</dbReference>
<accession>A0ABT6X0L4</accession>
<protein>
    <submittedName>
        <fullName evidence="3">MerR family transcriptional regulator</fullName>
    </submittedName>
</protein>
<dbReference type="Gene3D" id="1.10.1660.10">
    <property type="match status" value="1"/>
</dbReference>
<dbReference type="PROSITE" id="PS50937">
    <property type="entry name" value="HTH_MERR_2"/>
    <property type="match status" value="1"/>
</dbReference>
<dbReference type="RefSeq" id="WP_282766998.1">
    <property type="nucleotide sequence ID" value="NZ_JASCTH010000047.1"/>
</dbReference>
<feature type="domain" description="HTH merR-type" evidence="2">
    <location>
        <begin position="4"/>
        <end position="73"/>
    </location>
</feature>
<sequence>MSATLSIAEVAERTGLSKDTLRWYESEGLIPSVRRDASGYRAYDDAVVRMIELVIRLRRTGMPVRDAKAFVAMARQGAATHGRRLALLREHRQRVLAHLAEVEGDLHAIDSKIDHYVDLISQGRDCADQVVTDLEILSQQRSSR</sequence>
<dbReference type="PANTHER" id="PTHR30204">
    <property type="entry name" value="REDOX-CYCLING DRUG-SENSING TRANSCRIPTIONAL ACTIVATOR SOXR"/>
    <property type="match status" value="1"/>
</dbReference>
<dbReference type="Pfam" id="PF13411">
    <property type="entry name" value="MerR_1"/>
    <property type="match status" value="1"/>
</dbReference>
<dbReference type="InterPro" id="IPR009061">
    <property type="entry name" value="DNA-bd_dom_put_sf"/>
</dbReference>
<dbReference type="SMART" id="SM00422">
    <property type="entry name" value="HTH_MERR"/>
    <property type="match status" value="1"/>
</dbReference>
<evidence type="ECO:0000313" key="3">
    <source>
        <dbReference type="EMBL" id="MDI6105533.1"/>
    </source>
</evidence>
<name>A0ABT6X0L4_9ACTN</name>
<gene>
    <name evidence="3" type="ORF">QLQ12_43820</name>
</gene>
<dbReference type="SUPFAM" id="SSF46955">
    <property type="entry name" value="Putative DNA-binding domain"/>
    <property type="match status" value="1"/>
</dbReference>
<comment type="caution">
    <text evidence="3">The sequence shown here is derived from an EMBL/GenBank/DDBJ whole genome shotgun (WGS) entry which is preliminary data.</text>
</comment>
<proteinExistence type="predicted"/>
<organism evidence="3 4">
    <name type="scientific">Actinoplanes sandaracinus</name>
    <dbReference type="NCBI Taxonomy" id="3045177"/>
    <lineage>
        <taxon>Bacteria</taxon>
        <taxon>Bacillati</taxon>
        <taxon>Actinomycetota</taxon>
        <taxon>Actinomycetes</taxon>
        <taxon>Micromonosporales</taxon>
        <taxon>Micromonosporaceae</taxon>
        <taxon>Actinoplanes</taxon>
    </lineage>
</organism>
<keyword evidence="4" id="KW-1185">Reference proteome</keyword>
<reference evidence="3 4" key="1">
    <citation type="submission" date="2023-05" db="EMBL/GenBank/DDBJ databases">
        <title>Actinoplanes sp. NEAU-A12 genome sequencing.</title>
        <authorList>
            <person name="Wang Z.-S."/>
        </authorList>
    </citation>
    <scope>NUCLEOTIDE SEQUENCE [LARGE SCALE GENOMIC DNA]</scope>
    <source>
        <strain evidence="3 4">NEAU-A12</strain>
    </source>
</reference>
<dbReference type="CDD" id="cd01109">
    <property type="entry name" value="HTH_YyaN"/>
    <property type="match status" value="1"/>
</dbReference>
<evidence type="ECO:0000256" key="1">
    <source>
        <dbReference type="ARBA" id="ARBA00023125"/>
    </source>
</evidence>
<dbReference type="Proteomes" id="UP001241758">
    <property type="component" value="Unassembled WGS sequence"/>
</dbReference>
<dbReference type="PANTHER" id="PTHR30204:SF98">
    <property type="entry name" value="HTH-TYPE TRANSCRIPTIONAL REGULATOR ADHR"/>
    <property type="match status" value="1"/>
</dbReference>
<dbReference type="InterPro" id="IPR000551">
    <property type="entry name" value="MerR-type_HTH_dom"/>
</dbReference>
<dbReference type="PROSITE" id="PS00552">
    <property type="entry name" value="HTH_MERR_1"/>
    <property type="match status" value="1"/>
</dbReference>
<dbReference type="InterPro" id="IPR047057">
    <property type="entry name" value="MerR_fam"/>
</dbReference>